<dbReference type="PANTHER" id="PTHR23419:SF8">
    <property type="entry name" value="FI09726P"/>
    <property type="match status" value="1"/>
</dbReference>
<dbReference type="EMBL" id="LT158599">
    <property type="protein sequence ID" value="CVK31805.1"/>
    <property type="molecule type" value="Genomic_DNA"/>
</dbReference>
<dbReference type="InterPro" id="IPR011322">
    <property type="entry name" value="N-reg_PII-like_a/b"/>
</dbReference>
<evidence type="ECO:0000313" key="3">
    <source>
        <dbReference type="EMBL" id="NQS77511.1"/>
    </source>
</evidence>
<dbReference type="AlphaFoldDB" id="A0A0X3BK02"/>
<dbReference type="RefSeq" id="WP_062261832.1">
    <property type="nucleotide sequence ID" value="NZ_DAIMMY010000005.1"/>
</dbReference>
<dbReference type="EMBL" id="JABMJE010000016">
    <property type="protein sequence ID" value="NQS77511.1"/>
    <property type="molecule type" value="Genomic_DNA"/>
</dbReference>
<dbReference type="Pfam" id="PF03091">
    <property type="entry name" value="CutA1"/>
    <property type="match status" value="1"/>
</dbReference>
<organism evidence="2 4">
    <name type="scientific">Methanoculleus bourgensis</name>
    <dbReference type="NCBI Taxonomy" id="83986"/>
    <lineage>
        <taxon>Archaea</taxon>
        <taxon>Methanobacteriati</taxon>
        <taxon>Methanobacteriota</taxon>
        <taxon>Stenosarchaea group</taxon>
        <taxon>Methanomicrobia</taxon>
        <taxon>Methanomicrobiales</taxon>
        <taxon>Methanomicrobiaceae</taxon>
        <taxon>Methanoculleus</taxon>
    </lineage>
</organism>
<dbReference type="InterPro" id="IPR015867">
    <property type="entry name" value="N-reg_PII/ATP_PRibTrfase_C"/>
</dbReference>
<dbReference type="GO" id="GO:0005507">
    <property type="term" value="F:copper ion binding"/>
    <property type="evidence" value="ECO:0007669"/>
    <property type="project" value="TreeGrafter"/>
</dbReference>
<accession>A0A0X3BK02</accession>
<dbReference type="GO" id="GO:0010038">
    <property type="term" value="P:response to metal ion"/>
    <property type="evidence" value="ECO:0007669"/>
    <property type="project" value="InterPro"/>
</dbReference>
<dbReference type="Proteomes" id="UP000069850">
    <property type="component" value="Chromosome 1"/>
</dbReference>
<dbReference type="OrthoDB" id="8015at2157"/>
<protein>
    <submittedName>
        <fullName evidence="3">Divalent-cation tolerance protein CutA</fullName>
    </submittedName>
    <submittedName>
        <fullName evidence="2">MS2 complete genome</fullName>
    </submittedName>
</protein>
<reference evidence="3" key="2">
    <citation type="submission" date="2020-05" db="EMBL/GenBank/DDBJ databases">
        <title>The first insight into the ecology of ammonia-tolerant syntrophic propionate oxidizing bacteria.</title>
        <authorList>
            <person name="Singh A."/>
            <person name="Schnurer A."/>
            <person name="Westerholm M."/>
        </authorList>
    </citation>
    <scope>NUCLEOTIDE SEQUENCE</scope>
    <source>
        <strain evidence="3">MAG54</strain>
    </source>
</reference>
<dbReference type="PANTHER" id="PTHR23419">
    <property type="entry name" value="DIVALENT CATION TOLERANCE CUTA-RELATED"/>
    <property type="match status" value="1"/>
</dbReference>
<evidence type="ECO:0000313" key="2">
    <source>
        <dbReference type="EMBL" id="CVK31805.1"/>
    </source>
</evidence>
<dbReference type="Gene3D" id="3.30.70.120">
    <property type="match status" value="1"/>
</dbReference>
<evidence type="ECO:0000313" key="4">
    <source>
        <dbReference type="Proteomes" id="UP000069850"/>
    </source>
</evidence>
<dbReference type="InterPro" id="IPR004323">
    <property type="entry name" value="Ion_tolerance_CutA"/>
</dbReference>
<dbReference type="GeneID" id="27136636"/>
<reference evidence="2 4" key="1">
    <citation type="submission" date="2016-01" db="EMBL/GenBank/DDBJ databases">
        <authorList>
            <person name="Manzoor S."/>
        </authorList>
    </citation>
    <scope>NUCLEOTIDE SEQUENCE [LARGE SCALE GENOMIC DNA]</scope>
    <source>
        <strain evidence="2">Methanoculleus sp MAB1</strain>
    </source>
</reference>
<name>A0A0X3BK02_9EURY</name>
<gene>
    <name evidence="3" type="ORF">HQQ74_02120</name>
    <name evidence="2" type="ORF">MMAB1_0588</name>
</gene>
<dbReference type="KEGG" id="mema:MMAB1_0588"/>
<evidence type="ECO:0000256" key="1">
    <source>
        <dbReference type="ARBA" id="ARBA00010169"/>
    </source>
</evidence>
<comment type="similarity">
    <text evidence="1">Belongs to the CutA family.</text>
</comment>
<sequence>MVLPEYIVVFCTAPAGEAGTIAKALVDARLAACVNVTGVQSCFRWEGTVSSEPEELLIVKTQQRLLDQLIARIRGLHSYETPEIIAMPIVGGYAPFLDWIGEETA</sequence>
<dbReference type="Proteomes" id="UP000737555">
    <property type="component" value="Unassembled WGS sequence"/>
</dbReference>
<dbReference type="SUPFAM" id="SSF54913">
    <property type="entry name" value="GlnB-like"/>
    <property type="match status" value="1"/>
</dbReference>
<proteinExistence type="inferred from homology"/>